<dbReference type="Pfam" id="PF04893">
    <property type="entry name" value="Yip1"/>
    <property type="match status" value="1"/>
</dbReference>
<keyword evidence="4 5" id="KW-0472">Membrane</keyword>
<evidence type="ECO:0000256" key="4">
    <source>
        <dbReference type="ARBA" id="ARBA00023136"/>
    </source>
</evidence>
<evidence type="ECO:0000313" key="7">
    <source>
        <dbReference type="EMBL" id="SKA79260.1"/>
    </source>
</evidence>
<evidence type="ECO:0000256" key="1">
    <source>
        <dbReference type="ARBA" id="ARBA00004141"/>
    </source>
</evidence>
<feature type="transmembrane region" description="Helical" evidence="5">
    <location>
        <begin position="152"/>
        <end position="178"/>
    </location>
</feature>
<dbReference type="EMBL" id="FUYA01000009">
    <property type="protein sequence ID" value="SKA79260.1"/>
    <property type="molecule type" value="Genomic_DNA"/>
</dbReference>
<dbReference type="AlphaFoldDB" id="A0A1T4WPH8"/>
<accession>A0A1T4WPH8</accession>
<dbReference type="STRING" id="1121442.SAMN02745702_02527"/>
<dbReference type="Proteomes" id="UP000189733">
    <property type="component" value="Unassembled WGS sequence"/>
</dbReference>
<evidence type="ECO:0000256" key="3">
    <source>
        <dbReference type="ARBA" id="ARBA00022989"/>
    </source>
</evidence>
<protein>
    <recommendedName>
        <fullName evidence="6">Yip1 domain-containing protein</fullName>
    </recommendedName>
</protein>
<evidence type="ECO:0000256" key="5">
    <source>
        <dbReference type="SAM" id="Phobius"/>
    </source>
</evidence>
<name>A0A1T4WPH8_9BACT</name>
<feature type="transmembrane region" description="Helical" evidence="5">
    <location>
        <begin position="109"/>
        <end position="132"/>
    </location>
</feature>
<keyword evidence="8" id="KW-1185">Reference proteome</keyword>
<dbReference type="OrthoDB" id="5457334at2"/>
<evidence type="ECO:0000313" key="8">
    <source>
        <dbReference type="Proteomes" id="UP000189733"/>
    </source>
</evidence>
<feature type="transmembrane region" description="Helical" evidence="5">
    <location>
        <begin position="47"/>
        <end position="66"/>
    </location>
</feature>
<dbReference type="RefSeq" id="WP_078685800.1">
    <property type="nucleotide sequence ID" value="NZ_FUYA01000009.1"/>
</dbReference>
<sequence>MSTAEAVQSSAKGLSVRDYIDALVNIIRSPAGFYAETRQEEGYRKPATFLCISAVFFATVSMSYFYDNSATMGFIYLANALFMPILAAVFTFILVGMTPGTRATFPQIFSVYAYASGAVMVVSWIPALGTVFELLRAALVTVGLVKACGMGWIRSLCCVALTAVLLLCFFWSLAPVLIDIKTMLSSL</sequence>
<reference evidence="7 8" key="1">
    <citation type="submission" date="2017-02" db="EMBL/GenBank/DDBJ databases">
        <authorList>
            <person name="Peterson S.W."/>
        </authorList>
    </citation>
    <scope>NUCLEOTIDE SEQUENCE [LARGE SCALE GENOMIC DNA]</scope>
    <source>
        <strain evidence="7 8">DSM 18034</strain>
    </source>
</reference>
<dbReference type="InterPro" id="IPR006977">
    <property type="entry name" value="Yip1_dom"/>
</dbReference>
<feature type="transmembrane region" description="Helical" evidence="5">
    <location>
        <begin position="72"/>
        <end position="97"/>
    </location>
</feature>
<evidence type="ECO:0000259" key="6">
    <source>
        <dbReference type="Pfam" id="PF04893"/>
    </source>
</evidence>
<comment type="subcellular location">
    <subcellularLocation>
        <location evidence="1">Membrane</location>
        <topology evidence="1">Multi-pass membrane protein</topology>
    </subcellularLocation>
</comment>
<keyword evidence="2 5" id="KW-0812">Transmembrane</keyword>
<gene>
    <name evidence="7" type="ORF">SAMN02745702_02527</name>
</gene>
<feature type="domain" description="Yip1" evidence="6">
    <location>
        <begin position="25"/>
        <end position="172"/>
    </location>
</feature>
<organism evidence="7 8">
    <name type="scientific">Desulfobaculum bizertense DSM 18034</name>
    <dbReference type="NCBI Taxonomy" id="1121442"/>
    <lineage>
        <taxon>Bacteria</taxon>
        <taxon>Pseudomonadati</taxon>
        <taxon>Thermodesulfobacteriota</taxon>
        <taxon>Desulfovibrionia</taxon>
        <taxon>Desulfovibrionales</taxon>
        <taxon>Desulfovibrionaceae</taxon>
        <taxon>Desulfobaculum</taxon>
    </lineage>
</organism>
<keyword evidence="3 5" id="KW-1133">Transmembrane helix</keyword>
<evidence type="ECO:0000256" key="2">
    <source>
        <dbReference type="ARBA" id="ARBA00022692"/>
    </source>
</evidence>
<proteinExistence type="predicted"/>
<dbReference type="GO" id="GO:0016020">
    <property type="term" value="C:membrane"/>
    <property type="evidence" value="ECO:0007669"/>
    <property type="project" value="UniProtKB-SubCell"/>
</dbReference>